<dbReference type="Proteomes" id="UP000008909">
    <property type="component" value="Unassembled WGS sequence"/>
</dbReference>
<keyword evidence="5" id="KW-0808">Transferase</keyword>
<dbReference type="AlphaFoldDB" id="G7YX44"/>
<keyword evidence="3" id="KW-0963">Cytoplasm</keyword>
<keyword evidence="6 11" id="KW-0547">Nucleotide-binding</keyword>
<comment type="catalytic activity">
    <reaction evidence="10">
        <text>L-seryl-[protein] + ATP = O-phospho-L-seryl-[protein] + ADP + H(+)</text>
        <dbReference type="Rhea" id="RHEA:17989"/>
        <dbReference type="Rhea" id="RHEA-COMP:9863"/>
        <dbReference type="Rhea" id="RHEA-COMP:11604"/>
        <dbReference type="ChEBI" id="CHEBI:15378"/>
        <dbReference type="ChEBI" id="CHEBI:29999"/>
        <dbReference type="ChEBI" id="CHEBI:30616"/>
        <dbReference type="ChEBI" id="CHEBI:83421"/>
        <dbReference type="ChEBI" id="CHEBI:456216"/>
        <dbReference type="EC" id="2.7.11.1"/>
    </reaction>
</comment>
<sequence length="495" mass="56493">TTRSSSSQKNSTVSKPQTMPEAMNHTPCGLTENSGNPHDTSATPNHSNGGRLSTSSQRSAGRRPWKDQPNIGKYKLIRTLGRGNFAKVKLAEHVSTGQQVAVKVIDKTELNRASLQKLSREVKIMKMLNHPNIVRLYEVIESERHVYLVMEYAPNGEVFDYLVTNGRMKEKEARSKFRQLVSAVEYCHSKKIVHRDLKAENLLLDKDYNIKLADFGFSNFYDGENKLDTYCGSPPYAAPELFQGQKYFGPEVDVWSLGVILYTLVSGSLPFDAQHLKTHRVCVEAQPYVSSVFHTSVFVRLVSNARSIELFSHADHKPAVFGGYMRIPRLERQNVEAVRSEFWCQSQSCPRNSSSAMSNAPVALSKILYSWGKRSRKVHHQPIKQPRSRPRRNIDHERTNQNLSTIFVNSHSGYSAKAALCKLYKRKHKERDYPPNSALKMSPRIVTKRLQLNCQPRRTDQQPPDQIATRFMQFKTSRKSMKSVIVDRPWCRSII</sequence>
<comment type="similarity">
    <text evidence="12">Belongs to the protein kinase superfamily.</text>
</comment>
<dbReference type="FunFam" id="1.10.510.10:FF:001222">
    <property type="entry name" value="Serine/threonine-protein kinase ppk25"/>
    <property type="match status" value="1"/>
</dbReference>
<dbReference type="Pfam" id="PF00069">
    <property type="entry name" value="Pkinase"/>
    <property type="match status" value="1"/>
</dbReference>
<evidence type="ECO:0000256" key="4">
    <source>
        <dbReference type="ARBA" id="ARBA00022527"/>
    </source>
</evidence>
<evidence type="ECO:0000256" key="3">
    <source>
        <dbReference type="ARBA" id="ARBA00022490"/>
    </source>
</evidence>
<dbReference type="InterPro" id="IPR000719">
    <property type="entry name" value="Prot_kinase_dom"/>
</dbReference>
<feature type="non-terminal residue" evidence="15">
    <location>
        <position position="1"/>
    </location>
</feature>
<dbReference type="GO" id="GO:0005524">
    <property type="term" value="F:ATP binding"/>
    <property type="evidence" value="ECO:0007669"/>
    <property type="project" value="UniProtKB-UniRule"/>
</dbReference>
<name>G7YX44_CLOSI</name>
<evidence type="ECO:0000313" key="15">
    <source>
        <dbReference type="EMBL" id="GAA57524.1"/>
    </source>
</evidence>
<feature type="binding site" evidence="11">
    <location>
        <position position="103"/>
    </location>
    <ligand>
        <name>ATP</name>
        <dbReference type="ChEBI" id="CHEBI:30616"/>
    </ligand>
</feature>
<feature type="compositionally biased region" description="Polar residues" evidence="13">
    <location>
        <begin position="31"/>
        <end position="59"/>
    </location>
</feature>
<dbReference type="GO" id="GO:0000226">
    <property type="term" value="P:microtubule cytoskeleton organization"/>
    <property type="evidence" value="ECO:0007669"/>
    <property type="project" value="TreeGrafter"/>
</dbReference>
<feature type="compositionally biased region" description="Low complexity" evidence="13">
    <location>
        <begin position="1"/>
        <end position="14"/>
    </location>
</feature>
<evidence type="ECO:0000256" key="8">
    <source>
        <dbReference type="ARBA" id="ARBA00022840"/>
    </source>
</evidence>
<dbReference type="FunFam" id="3.30.200.20:FF:000003">
    <property type="entry name" value="Non-specific serine/threonine protein kinase"/>
    <property type="match status" value="1"/>
</dbReference>
<dbReference type="InterPro" id="IPR017441">
    <property type="entry name" value="Protein_kinase_ATP_BS"/>
</dbReference>
<keyword evidence="7 15" id="KW-0418">Kinase</keyword>
<dbReference type="GO" id="GO:0050321">
    <property type="term" value="F:tau-protein kinase activity"/>
    <property type="evidence" value="ECO:0007669"/>
    <property type="project" value="TreeGrafter"/>
</dbReference>
<keyword evidence="4 12" id="KW-0723">Serine/threonine-protein kinase</keyword>
<reference key="2">
    <citation type="submission" date="2011-10" db="EMBL/GenBank/DDBJ databases">
        <title>The genome and transcriptome sequence of Clonorchis sinensis provide insights into the carcinogenic liver fluke.</title>
        <authorList>
            <person name="Wang X."/>
            <person name="Huang Y."/>
            <person name="Chen W."/>
            <person name="Liu H."/>
            <person name="Guo L."/>
            <person name="Chen Y."/>
            <person name="Luo F."/>
            <person name="Zhou W."/>
            <person name="Sun J."/>
            <person name="Mao Q."/>
            <person name="Liang P."/>
            <person name="Zhou C."/>
            <person name="Tian Y."/>
            <person name="Men J."/>
            <person name="Lv X."/>
            <person name="Huang L."/>
            <person name="Zhou J."/>
            <person name="Hu Y."/>
            <person name="Li R."/>
            <person name="Zhang F."/>
            <person name="Lei H."/>
            <person name="Li X."/>
            <person name="Hu X."/>
            <person name="Liang C."/>
            <person name="Xu J."/>
            <person name="Wu Z."/>
            <person name="Yu X."/>
        </authorList>
    </citation>
    <scope>NUCLEOTIDE SEQUENCE</scope>
    <source>
        <strain>Henan</strain>
    </source>
</reference>
<protein>
    <recommendedName>
        <fullName evidence="2">non-specific serine/threonine protein kinase</fullName>
        <ecNumber evidence="2">2.7.11.1</ecNumber>
    </recommendedName>
</protein>
<feature type="region of interest" description="Disordered" evidence="13">
    <location>
        <begin position="1"/>
        <end position="69"/>
    </location>
</feature>
<dbReference type="Gene3D" id="1.10.510.10">
    <property type="entry name" value="Transferase(Phosphotransferase) domain 1"/>
    <property type="match status" value="1"/>
</dbReference>
<dbReference type="InterPro" id="IPR008271">
    <property type="entry name" value="Ser/Thr_kinase_AS"/>
</dbReference>
<dbReference type="PANTHER" id="PTHR24346">
    <property type="entry name" value="MAP/MICROTUBULE AFFINITY-REGULATING KINASE"/>
    <property type="match status" value="1"/>
</dbReference>
<dbReference type="PROSITE" id="PS50011">
    <property type="entry name" value="PROTEIN_KINASE_DOM"/>
    <property type="match status" value="1"/>
</dbReference>
<evidence type="ECO:0000313" key="16">
    <source>
        <dbReference type="Proteomes" id="UP000008909"/>
    </source>
</evidence>
<accession>G7YX44</accession>
<proteinExistence type="inferred from homology"/>
<dbReference type="GO" id="GO:0035556">
    <property type="term" value="P:intracellular signal transduction"/>
    <property type="evidence" value="ECO:0007669"/>
    <property type="project" value="TreeGrafter"/>
</dbReference>
<evidence type="ECO:0000256" key="5">
    <source>
        <dbReference type="ARBA" id="ARBA00022679"/>
    </source>
</evidence>
<keyword evidence="16" id="KW-1185">Reference proteome</keyword>
<evidence type="ECO:0000256" key="10">
    <source>
        <dbReference type="ARBA" id="ARBA00048679"/>
    </source>
</evidence>
<evidence type="ECO:0000256" key="13">
    <source>
        <dbReference type="SAM" id="MobiDB-lite"/>
    </source>
</evidence>
<comment type="catalytic activity">
    <reaction evidence="9">
        <text>L-threonyl-[protein] + ATP = O-phospho-L-threonyl-[protein] + ADP + H(+)</text>
        <dbReference type="Rhea" id="RHEA:46608"/>
        <dbReference type="Rhea" id="RHEA-COMP:11060"/>
        <dbReference type="Rhea" id="RHEA-COMP:11605"/>
        <dbReference type="ChEBI" id="CHEBI:15378"/>
        <dbReference type="ChEBI" id="CHEBI:30013"/>
        <dbReference type="ChEBI" id="CHEBI:30616"/>
        <dbReference type="ChEBI" id="CHEBI:61977"/>
        <dbReference type="ChEBI" id="CHEBI:456216"/>
        <dbReference type="EC" id="2.7.11.1"/>
    </reaction>
</comment>
<dbReference type="EMBL" id="DF144816">
    <property type="protein sequence ID" value="GAA57524.1"/>
    <property type="molecule type" value="Genomic_DNA"/>
</dbReference>
<dbReference type="SUPFAM" id="SSF56112">
    <property type="entry name" value="Protein kinase-like (PK-like)"/>
    <property type="match status" value="1"/>
</dbReference>
<evidence type="ECO:0000256" key="9">
    <source>
        <dbReference type="ARBA" id="ARBA00047899"/>
    </source>
</evidence>
<evidence type="ECO:0000256" key="2">
    <source>
        <dbReference type="ARBA" id="ARBA00012513"/>
    </source>
</evidence>
<dbReference type="GO" id="GO:0005737">
    <property type="term" value="C:cytoplasm"/>
    <property type="evidence" value="ECO:0007669"/>
    <property type="project" value="UniProtKB-SubCell"/>
</dbReference>
<evidence type="ECO:0000256" key="11">
    <source>
        <dbReference type="PROSITE-ProRule" id="PRU10141"/>
    </source>
</evidence>
<evidence type="ECO:0000256" key="12">
    <source>
        <dbReference type="RuleBase" id="RU000304"/>
    </source>
</evidence>
<evidence type="ECO:0000256" key="6">
    <source>
        <dbReference type="ARBA" id="ARBA00022741"/>
    </source>
</evidence>
<reference evidence="15" key="1">
    <citation type="journal article" date="2011" name="Genome Biol.">
        <title>The draft genome of the carcinogenic human liver fluke Clonorchis sinensis.</title>
        <authorList>
            <person name="Wang X."/>
            <person name="Chen W."/>
            <person name="Huang Y."/>
            <person name="Sun J."/>
            <person name="Men J."/>
            <person name="Liu H."/>
            <person name="Luo F."/>
            <person name="Guo L."/>
            <person name="Lv X."/>
            <person name="Deng C."/>
            <person name="Zhou C."/>
            <person name="Fan Y."/>
            <person name="Li X."/>
            <person name="Huang L."/>
            <person name="Hu Y."/>
            <person name="Liang C."/>
            <person name="Hu X."/>
            <person name="Xu J."/>
            <person name="Yu X."/>
        </authorList>
    </citation>
    <scope>NUCLEOTIDE SEQUENCE [LARGE SCALE GENOMIC DNA]</scope>
    <source>
        <strain evidence="15">Henan</strain>
    </source>
</reference>
<dbReference type="SMART" id="SM00220">
    <property type="entry name" value="S_TKc"/>
    <property type="match status" value="1"/>
</dbReference>
<dbReference type="PROSITE" id="PS00107">
    <property type="entry name" value="PROTEIN_KINASE_ATP"/>
    <property type="match status" value="1"/>
</dbReference>
<gene>
    <name evidence="15" type="ORF">CLF_112845</name>
</gene>
<dbReference type="EC" id="2.7.11.1" evidence="2"/>
<keyword evidence="8 11" id="KW-0067">ATP-binding</keyword>
<organism evidence="15 16">
    <name type="scientific">Clonorchis sinensis</name>
    <name type="common">Chinese liver fluke</name>
    <dbReference type="NCBI Taxonomy" id="79923"/>
    <lineage>
        <taxon>Eukaryota</taxon>
        <taxon>Metazoa</taxon>
        <taxon>Spiralia</taxon>
        <taxon>Lophotrochozoa</taxon>
        <taxon>Platyhelminthes</taxon>
        <taxon>Trematoda</taxon>
        <taxon>Digenea</taxon>
        <taxon>Opisthorchiida</taxon>
        <taxon>Opisthorchiata</taxon>
        <taxon>Opisthorchiidae</taxon>
        <taxon>Clonorchis</taxon>
    </lineage>
</organism>
<evidence type="ECO:0000259" key="14">
    <source>
        <dbReference type="PROSITE" id="PS50011"/>
    </source>
</evidence>
<dbReference type="PROSITE" id="PS00108">
    <property type="entry name" value="PROTEIN_KINASE_ST"/>
    <property type="match status" value="1"/>
</dbReference>
<evidence type="ECO:0000256" key="7">
    <source>
        <dbReference type="ARBA" id="ARBA00022777"/>
    </source>
</evidence>
<feature type="domain" description="Protein kinase" evidence="14">
    <location>
        <begin position="74"/>
        <end position="343"/>
    </location>
</feature>
<evidence type="ECO:0000256" key="1">
    <source>
        <dbReference type="ARBA" id="ARBA00004496"/>
    </source>
</evidence>
<comment type="subcellular location">
    <subcellularLocation>
        <location evidence="1">Cytoplasm</location>
    </subcellularLocation>
</comment>
<dbReference type="PANTHER" id="PTHR24346:SF82">
    <property type="entry name" value="KP78A-RELATED"/>
    <property type="match status" value="1"/>
</dbReference>
<dbReference type="InterPro" id="IPR011009">
    <property type="entry name" value="Kinase-like_dom_sf"/>
</dbReference>